<reference evidence="3" key="1">
    <citation type="submission" date="2018-07" db="EMBL/GenBank/DDBJ databases">
        <title>Genome Structure of the Opportunistic Pathogen Paracoccus yeei (Alphaproteobacteria) and Identification of Putative Virulence Factors.</title>
        <authorList>
            <person name="Lasek R."/>
            <person name="Szuplewska M."/>
            <person name="Mitura M."/>
            <person name="Decewicz P."/>
            <person name="Chmielowska C."/>
            <person name="Pawlot A."/>
            <person name="Sentkowska D."/>
            <person name="Czarnecki J."/>
            <person name="Bartosik D."/>
        </authorList>
    </citation>
    <scope>NUCLEOTIDE SEQUENCE [LARGE SCALE GENOMIC DNA]</scope>
    <source>
        <strain evidence="3">CCUG 32053</strain>
    </source>
</reference>
<organism evidence="2 3">
    <name type="scientific">Paracoccus yeei</name>
    <dbReference type="NCBI Taxonomy" id="147645"/>
    <lineage>
        <taxon>Bacteria</taxon>
        <taxon>Pseudomonadati</taxon>
        <taxon>Pseudomonadota</taxon>
        <taxon>Alphaproteobacteria</taxon>
        <taxon>Rhodobacterales</taxon>
        <taxon>Paracoccaceae</taxon>
        <taxon>Paracoccus</taxon>
    </lineage>
</organism>
<feature type="region of interest" description="Disordered" evidence="1">
    <location>
        <begin position="1"/>
        <end position="34"/>
    </location>
</feature>
<protein>
    <submittedName>
        <fullName evidence="2">Uncharacterized protein</fullName>
    </submittedName>
</protein>
<accession>A0A386UP05</accession>
<name>A0A386UP05_9RHOB</name>
<evidence type="ECO:0000313" key="2">
    <source>
        <dbReference type="EMBL" id="AYF01542.1"/>
    </source>
</evidence>
<dbReference type="AlphaFoldDB" id="A0A386UP05"/>
<evidence type="ECO:0000256" key="1">
    <source>
        <dbReference type="SAM" id="MobiDB-lite"/>
    </source>
</evidence>
<proteinExistence type="predicted"/>
<sequence>MTLPLGTKRTTPKGPRIIVPGTKITAPPILKPGG</sequence>
<evidence type="ECO:0000313" key="3">
    <source>
        <dbReference type="Proteomes" id="UP000272010"/>
    </source>
</evidence>
<gene>
    <name evidence="2" type="ORF">PY32053_01919</name>
</gene>
<dbReference type="Proteomes" id="UP000272010">
    <property type="component" value="Chromosome"/>
</dbReference>
<dbReference type="EMBL" id="CP031078">
    <property type="protein sequence ID" value="AYF01542.1"/>
    <property type="molecule type" value="Genomic_DNA"/>
</dbReference>